<dbReference type="Gene3D" id="2.40.110.10">
    <property type="entry name" value="Butyryl-CoA Dehydrogenase, subunit A, domain 2"/>
    <property type="match status" value="1"/>
</dbReference>
<proteinExistence type="inferred from homology"/>
<dbReference type="InterPro" id="IPR009100">
    <property type="entry name" value="AcylCoA_DH/oxidase_NM_dom_sf"/>
</dbReference>
<dbReference type="InterPro" id="IPR036250">
    <property type="entry name" value="AcylCo_DH-like_C"/>
</dbReference>
<dbReference type="Gene3D" id="1.10.540.10">
    <property type="entry name" value="Acyl-CoA dehydrogenase/oxidase, N-terminal domain"/>
    <property type="match status" value="1"/>
</dbReference>
<comment type="cofactor">
    <cofactor evidence="1 6">
        <name>FAD</name>
        <dbReference type="ChEBI" id="CHEBI:57692"/>
    </cofactor>
</comment>
<evidence type="ECO:0000313" key="11">
    <source>
        <dbReference type="Proteomes" id="UP000538147"/>
    </source>
</evidence>
<evidence type="ECO:0000256" key="4">
    <source>
        <dbReference type="ARBA" id="ARBA00022827"/>
    </source>
</evidence>
<dbReference type="InterPro" id="IPR046373">
    <property type="entry name" value="Acyl-CoA_Oxase/DH_mid-dom_sf"/>
</dbReference>
<feature type="domain" description="Acyl-CoA dehydrogenase/oxidase N-terminal" evidence="9">
    <location>
        <begin position="12"/>
        <end position="128"/>
    </location>
</feature>
<evidence type="ECO:0000256" key="1">
    <source>
        <dbReference type="ARBA" id="ARBA00001974"/>
    </source>
</evidence>
<dbReference type="InterPro" id="IPR009075">
    <property type="entry name" value="AcylCo_DH/oxidase_C"/>
</dbReference>
<protein>
    <submittedName>
        <fullName evidence="10">Alkylation response protein AidB-like acyl-CoA dehydrogenase</fullName>
    </submittedName>
</protein>
<keyword evidence="11" id="KW-1185">Reference proteome</keyword>
<dbReference type="PANTHER" id="PTHR43292:SF3">
    <property type="entry name" value="ACYL-COA DEHYDROGENASE FADE29"/>
    <property type="match status" value="1"/>
</dbReference>
<dbReference type="InterPro" id="IPR006091">
    <property type="entry name" value="Acyl-CoA_Oxase/DH_mid-dom"/>
</dbReference>
<dbReference type="AlphaFoldDB" id="A0A841LFV9"/>
<evidence type="ECO:0000256" key="3">
    <source>
        <dbReference type="ARBA" id="ARBA00022630"/>
    </source>
</evidence>
<evidence type="ECO:0000256" key="6">
    <source>
        <dbReference type="RuleBase" id="RU362125"/>
    </source>
</evidence>
<dbReference type="InterPro" id="IPR037069">
    <property type="entry name" value="AcylCoA_DH/ox_N_sf"/>
</dbReference>
<sequence>MPDTPMTLRWSDADKAFADEVAAFLDAELDPATRDAVQRMTSVYAPPPLALAWQRKLHARGWAAPAWPAVFGGTDWTPTQRYIFTRMMAEADAPPLSPMGLGMCGPVLIGHGTPEQQARFLPPMLSGDDFWCQGYSEPNSGSDLASLRMKAERDGDDFIVTGAKIWTTHAQFADWIFALVRTSSLPRPQQGITFILIDMASPGVTVRPIVSLSGEHVQNEVIFDAVRVPAANVVGRIDDGWTVAKYLMEFERGGALYAPSILARLKRLRRHAPPGSSPRLAAIAAEIDALDALELTTMARLSHGQPPGPMASALKVLGTELSQRLSEIELEAAGHAAAVFQPHVTTPGGPVPGYSPPDQAEGVGPGWAAHAMPKYLNDRAGSIYAGTNEIQRGILWQAISRN</sequence>
<dbReference type="Pfam" id="PF02771">
    <property type="entry name" value="Acyl-CoA_dh_N"/>
    <property type="match status" value="1"/>
</dbReference>
<reference evidence="10 11" key="1">
    <citation type="submission" date="2020-08" db="EMBL/GenBank/DDBJ databases">
        <title>Genomic Encyclopedia of Type Strains, Phase IV (KMG-IV): sequencing the most valuable type-strain genomes for metagenomic binning, comparative biology and taxonomic classification.</title>
        <authorList>
            <person name="Goeker M."/>
        </authorList>
    </citation>
    <scope>NUCLEOTIDE SEQUENCE [LARGE SCALE GENOMIC DNA]</scope>
    <source>
        <strain evidence="10 11">DSM 102189</strain>
    </source>
</reference>
<keyword evidence="5 6" id="KW-0560">Oxidoreductase</keyword>
<dbReference type="GO" id="GO:0005886">
    <property type="term" value="C:plasma membrane"/>
    <property type="evidence" value="ECO:0007669"/>
    <property type="project" value="TreeGrafter"/>
</dbReference>
<dbReference type="SUPFAM" id="SSF56645">
    <property type="entry name" value="Acyl-CoA dehydrogenase NM domain-like"/>
    <property type="match status" value="1"/>
</dbReference>
<dbReference type="Gene3D" id="1.20.140.10">
    <property type="entry name" value="Butyryl-CoA Dehydrogenase, subunit A, domain 3"/>
    <property type="match status" value="1"/>
</dbReference>
<dbReference type="Proteomes" id="UP000538147">
    <property type="component" value="Unassembled WGS sequence"/>
</dbReference>
<dbReference type="GO" id="GO:0050660">
    <property type="term" value="F:flavin adenine dinucleotide binding"/>
    <property type="evidence" value="ECO:0007669"/>
    <property type="project" value="InterPro"/>
</dbReference>
<comment type="caution">
    <text evidence="10">The sequence shown here is derived from an EMBL/GenBank/DDBJ whole genome shotgun (WGS) entry which is preliminary data.</text>
</comment>
<dbReference type="InterPro" id="IPR013786">
    <property type="entry name" value="AcylCoA_DH/ox_N"/>
</dbReference>
<accession>A0A841LFV9</accession>
<comment type="similarity">
    <text evidence="2 6">Belongs to the acyl-CoA dehydrogenase family.</text>
</comment>
<keyword evidence="4 6" id="KW-0274">FAD</keyword>
<keyword evidence="3 6" id="KW-0285">Flavoprotein</keyword>
<feature type="domain" description="Acyl-CoA oxidase/dehydrogenase middle" evidence="8">
    <location>
        <begin position="132"/>
        <end position="225"/>
    </location>
</feature>
<organism evidence="10 11">
    <name type="scientific">Polymorphobacter multimanifer</name>
    <dbReference type="NCBI Taxonomy" id="1070431"/>
    <lineage>
        <taxon>Bacteria</taxon>
        <taxon>Pseudomonadati</taxon>
        <taxon>Pseudomonadota</taxon>
        <taxon>Alphaproteobacteria</taxon>
        <taxon>Sphingomonadales</taxon>
        <taxon>Sphingosinicellaceae</taxon>
        <taxon>Polymorphobacter</taxon>
    </lineage>
</organism>
<dbReference type="GO" id="GO:0016627">
    <property type="term" value="F:oxidoreductase activity, acting on the CH-CH group of donors"/>
    <property type="evidence" value="ECO:0007669"/>
    <property type="project" value="InterPro"/>
</dbReference>
<evidence type="ECO:0000259" key="7">
    <source>
        <dbReference type="Pfam" id="PF00441"/>
    </source>
</evidence>
<name>A0A841LFV9_9SPHN</name>
<dbReference type="RefSeq" id="WP_243452807.1">
    <property type="nucleotide sequence ID" value="NZ_JACIIV010000013.1"/>
</dbReference>
<evidence type="ECO:0000256" key="2">
    <source>
        <dbReference type="ARBA" id="ARBA00009347"/>
    </source>
</evidence>
<dbReference type="EMBL" id="JACIIV010000013">
    <property type="protein sequence ID" value="MBB6227848.1"/>
    <property type="molecule type" value="Genomic_DNA"/>
</dbReference>
<evidence type="ECO:0000256" key="5">
    <source>
        <dbReference type="ARBA" id="ARBA00023002"/>
    </source>
</evidence>
<evidence type="ECO:0000313" key="10">
    <source>
        <dbReference type="EMBL" id="MBB6227848.1"/>
    </source>
</evidence>
<dbReference type="InterPro" id="IPR052161">
    <property type="entry name" value="Mycobact_Acyl-CoA_DH"/>
</dbReference>
<evidence type="ECO:0000259" key="9">
    <source>
        <dbReference type="Pfam" id="PF02771"/>
    </source>
</evidence>
<evidence type="ECO:0000259" key="8">
    <source>
        <dbReference type="Pfam" id="PF02770"/>
    </source>
</evidence>
<dbReference type="PANTHER" id="PTHR43292">
    <property type="entry name" value="ACYL-COA DEHYDROGENASE"/>
    <property type="match status" value="1"/>
</dbReference>
<dbReference type="Pfam" id="PF02770">
    <property type="entry name" value="Acyl-CoA_dh_M"/>
    <property type="match status" value="1"/>
</dbReference>
<dbReference type="Pfam" id="PF00441">
    <property type="entry name" value="Acyl-CoA_dh_1"/>
    <property type="match status" value="1"/>
</dbReference>
<dbReference type="SUPFAM" id="SSF47203">
    <property type="entry name" value="Acyl-CoA dehydrogenase C-terminal domain-like"/>
    <property type="match status" value="1"/>
</dbReference>
<gene>
    <name evidence="10" type="ORF">FHS79_002029</name>
</gene>
<feature type="domain" description="Acyl-CoA dehydrogenase/oxidase C-terminal" evidence="7">
    <location>
        <begin position="276"/>
        <end position="398"/>
    </location>
</feature>